<dbReference type="InterPro" id="IPR001478">
    <property type="entry name" value="PDZ"/>
</dbReference>
<dbReference type="SMART" id="SM00245">
    <property type="entry name" value="TSPc"/>
    <property type="match status" value="1"/>
</dbReference>
<dbReference type="NCBIfam" id="TIGR00225">
    <property type="entry name" value="prc"/>
    <property type="match status" value="1"/>
</dbReference>
<dbReference type="GO" id="GO:0008236">
    <property type="term" value="F:serine-type peptidase activity"/>
    <property type="evidence" value="ECO:0007669"/>
    <property type="project" value="UniProtKB-KW"/>
</dbReference>
<dbReference type="InterPro" id="IPR004447">
    <property type="entry name" value="Peptidase_S41A"/>
</dbReference>
<sequence>MKKKNMALNQFSKALLLIVMVGCSYQPEDPIDYNQEFQSILTTFDNSSILDLNADEYINNTLFLNFVNKLDGQKIHFLEEDLASFEESQISRENIYQNLKAVIDIFYKRYEESLKKRGELLANHNFDLNIDESIKLNDRERFFTSRDEKTTYLRKLVKNEIIIQMLDGKGQNEAIDELKTNYRDRLSSFSKVRDEDKFGILANNFLSLIDPHSSYFSARDLENWNLRMNLSFEGIGAILGYENEVAKIEELMPGGPAIKSKKINVGDKVLKVGQGKTGRMINVRGWRLDDIVEKIRGEDGSIVRLEIENQSGKEIIELTRGKVILEESDAFSEVITRDKTKIGYINLPSFYSDSECMRLSMYSCKSAANDVQKILRDFKLQDVKGLVFDLRNNGGGFLHEADYLTRLFIDSGPTVQIKDSNNNINVYTTWRTNRTWSKPVVVLVNKFSASASEIFAGALQDYNRAVIMGQETFGKGSVQRFTDTLNGQIKFTDSLYYRVSGQPTQIYGVTPNLLIPNLINTDDYGEKRYENAIKPSAIDSAVYFVNNPLVDDNIEEIHNQALSTSAYFSLLNEIKEKDANLEISLNYEKRVSERARSRTDSLKLINLIREISNLKQFQTYEEYMEFEEEDEFTLDAEIDQSINILLELVEA</sequence>
<dbReference type="InterPro" id="IPR036034">
    <property type="entry name" value="PDZ_sf"/>
</dbReference>
<comment type="similarity">
    <text evidence="1 5">Belongs to the peptidase S41A family.</text>
</comment>
<dbReference type="SUPFAM" id="SSF52096">
    <property type="entry name" value="ClpP/crotonase"/>
    <property type="match status" value="1"/>
</dbReference>
<evidence type="ECO:0000313" key="7">
    <source>
        <dbReference type="EMBL" id="MBL6820146.1"/>
    </source>
</evidence>
<dbReference type="GO" id="GO:0006508">
    <property type="term" value="P:proteolysis"/>
    <property type="evidence" value="ECO:0007669"/>
    <property type="project" value="UniProtKB-KW"/>
</dbReference>
<dbReference type="GO" id="GO:0004175">
    <property type="term" value="F:endopeptidase activity"/>
    <property type="evidence" value="ECO:0007669"/>
    <property type="project" value="TreeGrafter"/>
</dbReference>
<dbReference type="Gene3D" id="3.90.226.10">
    <property type="entry name" value="2-enoyl-CoA Hydratase, Chain A, domain 1"/>
    <property type="match status" value="1"/>
</dbReference>
<evidence type="ECO:0000256" key="1">
    <source>
        <dbReference type="ARBA" id="ARBA00009179"/>
    </source>
</evidence>
<dbReference type="InterPro" id="IPR020992">
    <property type="entry name" value="Tail_Prtase_C"/>
</dbReference>
<reference evidence="7" key="1">
    <citation type="submission" date="2020-10" db="EMBL/GenBank/DDBJ databases">
        <title>Microbiome of the Black Sea water column analyzed by genome centric metagenomics.</title>
        <authorList>
            <person name="Cabello-Yeves P.J."/>
            <person name="Callieri C."/>
            <person name="Picazo A."/>
            <person name="Mehrshad M."/>
            <person name="Haro-Moreno J.M."/>
            <person name="Roda-Garcia J."/>
            <person name="Dzembekova N."/>
            <person name="Slabakova V."/>
            <person name="Slabakova N."/>
            <person name="Moncheva S."/>
            <person name="Rodriguez-Valera F."/>
        </authorList>
    </citation>
    <scope>NUCLEOTIDE SEQUENCE</scope>
    <source>
        <strain evidence="7">BS307-5m-G47</strain>
    </source>
</reference>
<gene>
    <name evidence="7" type="ORF">ISQ61_02730</name>
</gene>
<evidence type="ECO:0000256" key="4">
    <source>
        <dbReference type="ARBA" id="ARBA00022825"/>
    </source>
</evidence>
<dbReference type="AlphaFoldDB" id="A0A937ICV6"/>
<dbReference type="Pfam" id="PF17804">
    <property type="entry name" value="TSP_NTD"/>
    <property type="match status" value="1"/>
</dbReference>
<dbReference type="Pfam" id="PF03572">
    <property type="entry name" value="Peptidase_S41"/>
    <property type="match status" value="1"/>
</dbReference>
<dbReference type="InterPro" id="IPR040573">
    <property type="entry name" value="TSP_N"/>
</dbReference>
<dbReference type="PANTHER" id="PTHR32060">
    <property type="entry name" value="TAIL-SPECIFIC PROTEASE"/>
    <property type="match status" value="1"/>
</dbReference>
<accession>A0A937ICV6</accession>
<keyword evidence="2 5" id="KW-0645">Protease</keyword>
<dbReference type="SUPFAM" id="SSF50156">
    <property type="entry name" value="PDZ domain-like"/>
    <property type="match status" value="1"/>
</dbReference>
<dbReference type="EMBL" id="JADHQA010000009">
    <property type="protein sequence ID" value="MBL6820146.1"/>
    <property type="molecule type" value="Genomic_DNA"/>
</dbReference>
<dbReference type="Gene3D" id="2.30.42.10">
    <property type="match status" value="1"/>
</dbReference>
<dbReference type="Pfam" id="PF00595">
    <property type="entry name" value="PDZ"/>
    <property type="match status" value="1"/>
</dbReference>
<organism evidence="7 8">
    <name type="scientific">SAR86 cluster bacterium</name>
    <dbReference type="NCBI Taxonomy" id="2030880"/>
    <lineage>
        <taxon>Bacteria</taxon>
        <taxon>Pseudomonadati</taxon>
        <taxon>Pseudomonadota</taxon>
        <taxon>Gammaproteobacteria</taxon>
        <taxon>SAR86 cluster</taxon>
    </lineage>
</organism>
<evidence type="ECO:0000259" key="6">
    <source>
        <dbReference type="PROSITE" id="PS50106"/>
    </source>
</evidence>
<dbReference type="Pfam" id="PF11818">
    <property type="entry name" value="DUF3340"/>
    <property type="match status" value="1"/>
</dbReference>
<keyword evidence="3 5" id="KW-0378">Hydrolase</keyword>
<name>A0A937ICV6_9GAMM</name>
<evidence type="ECO:0000256" key="3">
    <source>
        <dbReference type="ARBA" id="ARBA00022801"/>
    </source>
</evidence>
<evidence type="ECO:0000256" key="2">
    <source>
        <dbReference type="ARBA" id="ARBA00022670"/>
    </source>
</evidence>
<keyword evidence="4 5" id="KW-0720">Serine protease</keyword>
<dbReference type="GO" id="GO:0030288">
    <property type="term" value="C:outer membrane-bounded periplasmic space"/>
    <property type="evidence" value="ECO:0007669"/>
    <property type="project" value="TreeGrafter"/>
</dbReference>
<dbReference type="InterPro" id="IPR029045">
    <property type="entry name" value="ClpP/crotonase-like_dom_sf"/>
</dbReference>
<dbReference type="CDD" id="cd06782">
    <property type="entry name" value="cpPDZ_CPP-like"/>
    <property type="match status" value="1"/>
</dbReference>
<evidence type="ECO:0000256" key="5">
    <source>
        <dbReference type="RuleBase" id="RU004404"/>
    </source>
</evidence>
<dbReference type="Proteomes" id="UP000704935">
    <property type="component" value="Unassembled WGS sequence"/>
</dbReference>
<dbReference type="PANTHER" id="PTHR32060:SF22">
    <property type="entry name" value="CARBOXYL-TERMINAL-PROCESSING PEPTIDASE 3, CHLOROPLASTIC"/>
    <property type="match status" value="1"/>
</dbReference>
<dbReference type="CDD" id="cd07560">
    <property type="entry name" value="Peptidase_S41_CPP"/>
    <property type="match status" value="1"/>
</dbReference>
<protein>
    <submittedName>
        <fullName evidence="7">PDZ domain-containing protein</fullName>
    </submittedName>
</protein>
<comment type="caution">
    <text evidence="7">The sequence shown here is derived from an EMBL/GenBank/DDBJ whole genome shotgun (WGS) entry which is preliminary data.</text>
</comment>
<dbReference type="InterPro" id="IPR005151">
    <property type="entry name" value="Tail-specific_protease"/>
</dbReference>
<dbReference type="Gene3D" id="3.30.750.44">
    <property type="match status" value="1"/>
</dbReference>
<dbReference type="PROSITE" id="PS50106">
    <property type="entry name" value="PDZ"/>
    <property type="match status" value="1"/>
</dbReference>
<dbReference type="GO" id="GO:0007165">
    <property type="term" value="P:signal transduction"/>
    <property type="evidence" value="ECO:0007669"/>
    <property type="project" value="TreeGrafter"/>
</dbReference>
<feature type="domain" description="PDZ" evidence="6">
    <location>
        <begin position="227"/>
        <end position="302"/>
    </location>
</feature>
<evidence type="ECO:0000313" key="8">
    <source>
        <dbReference type="Proteomes" id="UP000704935"/>
    </source>
</evidence>
<proteinExistence type="inferred from homology"/>